<dbReference type="AlphaFoldDB" id="A0A2T4DF12"/>
<accession>A0A2T4DF12</accession>
<evidence type="ECO:0000313" key="1">
    <source>
        <dbReference type="EMBL" id="PTB92328.1"/>
    </source>
</evidence>
<gene>
    <name evidence="1" type="ORF">C9994_14250</name>
</gene>
<comment type="caution">
    <text evidence="1">The sequence shown here is derived from an EMBL/GenBank/DDBJ whole genome shotgun (WGS) entry which is preliminary data.</text>
</comment>
<dbReference type="EMBL" id="PYVU01000243">
    <property type="protein sequence ID" value="PTB92328.1"/>
    <property type="molecule type" value="Genomic_DNA"/>
</dbReference>
<reference evidence="1 2" key="1">
    <citation type="submission" date="2018-03" db="EMBL/GenBank/DDBJ databases">
        <title>Cross-interface Injection: A General Nanoliter Liquid Handling Method Applied to Single Cells Genome Amplification Automated Nanoliter Liquid Handling Applied to Single Cell Multiple Displacement Amplification.</title>
        <authorList>
            <person name="Yun J."/>
            <person name="Xu P."/>
            <person name="Xu J."/>
            <person name="Dai X."/>
            <person name="Wang Y."/>
            <person name="Zheng X."/>
            <person name="Cao C."/>
            <person name="Yi Q."/>
            <person name="Zhu Y."/>
            <person name="Wang L."/>
            <person name="Dong Z."/>
            <person name="Huang Y."/>
            <person name="Huang L."/>
            <person name="Du W."/>
        </authorList>
    </citation>
    <scope>NUCLEOTIDE SEQUENCE [LARGE SCALE GENOMIC DNA]</scope>
    <source>
        <strain evidence="1 2">Z-D1-2</strain>
    </source>
</reference>
<protein>
    <submittedName>
        <fullName evidence="1">Uncharacterized protein</fullName>
    </submittedName>
</protein>
<organism evidence="1 2">
    <name type="scientific">Marivirga lumbricoides</name>
    <dbReference type="NCBI Taxonomy" id="1046115"/>
    <lineage>
        <taxon>Bacteria</taxon>
        <taxon>Pseudomonadati</taxon>
        <taxon>Bacteroidota</taxon>
        <taxon>Cytophagia</taxon>
        <taxon>Cytophagales</taxon>
        <taxon>Marivirgaceae</taxon>
        <taxon>Marivirga</taxon>
    </lineage>
</organism>
<name>A0A2T4DF12_9BACT</name>
<sequence length="131" mass="14537">MGLQEKKAAQSIKDQYFNDYQAELNQIVGKELPIEINWNSFDLNSIKFIPSVCLQRTVDAFKEVCADNFGKEAVQEGINKIAVNNIDESTAADNKSITLEAGVLTINAAYGGHHSGFFTDTTIKEHIENKL</sequence>
<evidence type="ECO:0000313" key="2">
    <source>
        <dbReference type="Proteomes" id="UP000240608"/>
    </source>
</evidence>
<proteinExistence type="predicted"/>
<dbReference type="Proteomes" id="UP000240608">
    <property type="component" value="Unassembled WGS sequence"/>
</dbReference>